<evidence type="ECO:0000313" key="2">
    <source>
        <dbReference type="EMBL" id="VEE99736.1"/>
    </source>
</evidence>
<evidence type="ECO:0000313" key="3">
    <source>
        <dbReference type="Proteomes" id="UP000279284"/>
    </source>
</evidence>
<proteinExistence type="predicted"/>
<dbReference type="Proteomes" id="UP000279284">
    <property type="component" value="Chromosome"/>
</dbReference>
<dbReference type="AlphaFoldDB" id="A0A448D659"/>
<dbReference type="Pfam" id="PF12762">
    <property type="entry name" value="DDE_Tnp_IS1595"/>
    <property type="match status" value="1"/>
</dbReference>
<name>A0A448D659_9NEIS</name>
<protein>
    <submittedName>
        <fullName evidence="2">Putative insertion element transposase</fullName>
    </submittedName>
</protein>
<evidence type="ECO:0000259" key="1">
    <source>
        <dbReference type="Pfam" id="PF12762"/>
    </source>
</evidence>
<accession>A0A448D659</accession>
<gene>
    <name evidence="2" type="ORF">NCTC10296_00496</name>
</gene>
<dbReference type="EMBL" id="LR134313">
    <property type="protein sequence ID" value="VEE99736.1"/>
    <property type="molecule type" value="Genomic_DNA"/>
</dbReference>
<sequence length="193" mass="21709">MKLKNKYQKFSKITEPKFRQILRFFSLDLTASDTAKLTGISVRSINSLYLKLRRRLADECEWQTPFCGIVELDESYFGAKRIRGKRGRGAGGKTIVFGILKRGDKVYTEIVSDASKATLQKVIRDISLLRASSILMDSAVIRGWSIWALRSISECVMVIMNLPVVPSISTVSNPFGAALYNLTVCRSIRFTCI</sequence>
<organism evidence="2 3">
    <name type="scientific">Neisseria canis</name>
    <dbReference type="NCBI Taxonomy" id="493"/>
    <lineage>
        <taxon>Bacteria</taxon>
        <taxon>Pseudomonadati</taxon>
        <taxon>Pseudomonadota</taxon>
        <taxon>Betaproteobacteria</taxon>
        <taxon>Neisseriales</taxon>
        <taxon>Neisseriaceae</taxon>
        <taxon>Neisseria</taxon>
    </lineage>
</organism>
<dbReference type="KEGG" id="nci:NCTC10296_00496"/>
<reference evidence="2 3" key="1">
    <citation type="submission" date="2018-12" db="EMBL/GenBank/DDBJ databases">
        <authorList>
            <consortium name="Pathogen Informatics"/>
        </authorList>
    </citation>
    <scope>NUCLEOTIDE SEQUENCE [LARGE SCALE GENOMIC DNA]</scope>
    <source>
        <strain evidence="2 3">NCTC10296</strain>
    </source>
</reference>
<keyword evidence="3" id="KW-1185">Reference proteome</keyword>
<dbReference type="InterPro" id="IPR024445">
    <property type="entry name" value="Tnp_ISXO2-like"/>
</dbReference>
<feature type="domain" description="ISXO2-like transposase" evidence="1">
    <location>
        <begin position="68"/>
        <end position="134"/>
    </location>
</feature>